<dbReference type="EMBL" id="JALNTZ010000006">
    <property type="protein sequence ID" value="KAJ3650225.1"/>
    <property type="molecule type" value="Genomic_DNA"/>
</dbReference>
<dbReference type="Proteomes" id="UP001168821">
    <property type="component" value="Unassembled WGS sequence"/>
</dbReference>
<reference evidence="8" key="1">
    <citation type="journal article" date="2023" name="G3 (Bethesda)">
        <title>Whole genome assemblies of Zophobas morio and Tenebrio molitor.</title>
        <authorList>
            <person name="Kaur S."/>
            <person name="Stinson S.A."/>
            <person name="diCenzo G.C."/>
        </authorList>
    </citation>
    <scope>NUCLEOTIDE SEQUENCE</scope>
    <source>
        <strain evidence="8">QUZm001</strain>
    </source>
</reference>
<dbReference type="PANTHER" id="PTHR11732">
    <property type="entry name" value="ALDO/KETO REDUCTASE"/>
    <property type="match status" value="1"/>
</dbReference>
<dbReference type="InterPro" id="IPR023210">
    <property type="entry name" value="NADP_OxRdtase_dom"/>
</dbReference>
<proteinExistence type="inferred from homology"/>
<evidence type="ECO:0000256" key="2">
    <source>
        <dbReference type="ARBA" id="ARBA00022857"/>
    </source>
</evidence>
<feature type="binding site" evidence="5">
    <location>
        <position position="112"/>
    </location>
    <ligand>
        <name>substrate</name>
    </ligand>
</feature>
<dbReference type="PROSITE" id="PS00798">
    <property type="entry name" value="ALDOKETO_REDUCTASE_1"/>
    <property type="match status" value="1"/>
</dbReference>
<feature type="active site" description="Proton donor" evidence="4">
    <location>
        <position position="50"/>
    </location>
</feature>
<name>A0AA38MAW6_9CUCU</name>
<dbReference type="InterPro" id="IPR018170">
    <property type="entry name" value="Aldo/ket_reductase_CS"/>
</dbReference>
<dbReference type="AlphaFoldDB" id="A0AA38MAW6"/>
<dbReference type="FunFam" id="3.20.20.100:FF:000006">
    <property type="entry name" value="Aldo-keto reductase family 1 member A1"/>
    <property type="match status" value="1"/>
</dbReference>
<dbReference type="PROSITE" id="PS00062">
    <property type="entry name" value="ALDOKETO_REDUCTASE_2"/>
    <property type="match status" value="1"/>
</dbReference>
<evidence type="ECO:0000256" key="1">
    <source>
        <dbReference type="ARBA" id="ARBA00007905"/>
    </source>
</evidence>
<dbReference type="InterPro" id="IPR020471">
    <property type="entry name" value="AKR"/>
</dbReference>
<gene>
    <name evidence="8" type="ORF">Zmor_021925</name>
</gene>
<feature type="site" description="Lowers pKa of active site Tyr" evidence="6">
    <location>
        <position position="79"/>
    </location>
</feature>
<comment type="caution">
    <text evidence="8">The sequence shown here is derived from an EMBL/GenBank/DDBJ whole genome shotgun (WGS) entry which is preliminary data.</text>
</comment>
<dbReference type="Gene3D" id="3.20.20.100">
    <property type="entry name" value="NADP-dependent oxidoreductase domain"/>
    <property type="match status" value="1"/>
</dbReference>
<dbReference type="Pfam" id="PF00248">
    <property type="entry name" value="Aldo_ket_red"/>
    <property type="match status" value="1"/>
</dbReference>
<keyword evidence="9" id="KW-1185">Reference proteome</keyword>
<comment type="similarity">
    <text evidence="1">Belongs to the aldo/keto reductase family.</text>
</comment>
<dbReference type="GO" id="GO:0016491">
    <property type="term" value="F:oxidoreductase activity"/>
    <property type="evidence" value="ECO:0007669"/>
    <property type="project" value="UniProtKB-KW"/>
</dbReference>
<evidence type="ECO:0000256" key="6">
    <source>
        <dbReference type="PIRSR" id="PIRSR000097-3"/>
    </source>
</evidence>
<dbReference type="PROSITE" id="PS00063">
    <property type="entry name" value="ALDOKETO_REDUCTASE_3"/>
    <property type="match status" value="1"/>
</dbReference>
<dbReference type="SUPFAM" id="SSF51430">
    <property type="entry name" value="NAD(P)-linked oxidoreductase"/>
    <property type="match status" value="1"/>
</dbReference>
<feature type="domain" description="NADP-dependent oxidoreductase" evidence="7">
    <location>
        <begin position="17"/>
        <end position="300"/>
    </location>
</feature>
<evidence type="ECO:0000313" key="9">
    <source>
        <dbReference type="Proteomes" id="UP001168821"/>
    </source>
</evidence>
<protein>
    <recommendedName>
        <fullName evidence="7">NADP-dependent oxidoreductase domain-containing protein</fullName>
    </recommendedName>
</protein>
<keyword evidence="2" id="KW-0521">NADP</keyword>
<evidence type="ECO:0000256" key="5">
    <source>
        <dbReference type="PIRSR" id="PIRSR000097-2"/>
    </source>
</evidence>
<evidence type="ECO:0000256" key="4">
    <source>
        <dbReference type="PIRSR" id="PIRSR000097-1"/>
    </source>
</evidence>
<evidence type="ECO:0000259" key="7">
    <source>
        <dbReference type="Pfam" id="PF00248"/>
    </source>
</evidence>
<accession>A0AA38MAW6</accession>
<dbReference type="PRINTS" id="PR00069">
    <property type="entry name" value="ALDKETRDTASE"/>
</dbReference>
<evidence type="ECO:0000313" key="8">
    <source>
        <dbReference type="EMBL" id="KAJ3650225.1"/>
    </source>
</evidence>
<dbReference type="PIRSF" id="PIRSF000097">
    <property type="entry name" value="AKR"/>
    <property type="match status" value="1"/>
</dbReference>
<evidence type="ECO:0000256" key="3">
    <source>
        <dbReference type="ARBA" id="ARBA00023002"/>
    </source>
</evidence>
<organism evidence="8 9">
    <name type="scientific">Zophobas morio</name>
    <dbReference type="NCBI Taxonomy" id="2755281"/>
    <lineage>
        <taxon>Eukaryota</taxon>
        <taxon>Metazoa</taxon>
        <taxon>Ecdysozoa</taxon>
        <taxon>Arthropoda</taxon>
        <taxon>Hexapoda</taxon>
        <taxon>Insecta</taxon>
        <taxon>Pterygota</taxon>
        <taxon>Neoptera</taxon>
        <taxon>Endopterygota</taxon>
        <taxon>Coleoptera</taxon>
        <taxon>Polyphaga</taxon>
        <taxon>Cucujiformia</taxon>
        <taxon>Tenebrionidae</taxon>
        <taxon>Zophobas</taxon>
    </lineage>
</organism>
<dbReference type="InterPro" id="IPR036812">
    <property type="entry name" value="NAD(P)_OxRdtase_dom_sf"/>
</dbReference>
<keyword evidence="3" id="KW-0560">Oxidoreductase</keyword>
<sequence length="329" mass="37255">MSVPSVTLCDNVKMPVLGYGTWQAKDDELEQAVEAALEAGYRHIDTAHVYENEKVIGKVLSKWFSSGKLKRQDIFLVTKLPPGGNRPESVPKYLKRSLELLQVEYVDLYLVHVPFGFKDVEGDLHPRTPEGLIDMDTETDHVALWKAMEAQVDAGLTKAIGISNFNKNQIEKILENARIPPCNLQVELHAYLQQKDLVEFCKKNKIVVTAYSPLGSPGLAKFMAQFGRTIDLPDILNNPVVQTIATKHKKTEAQIVLRHAIQKDIVVIPKSTNPKRLRENISIFDFRLDDSEMKQLNDLDQGLRILNFMIFQGIQNHPEYPFKAEIGKL</sequence>